<proteinExistence type="predicted"/>
<comment type="caution">
    <text evidence="1">The sequence shown here is derived from an EMBL/GenBank/DDBJ whole genome shotgun (WGS) entry which is preliminary data.</text>
</comment>
<organism evidence="1 2">
    <name type="scientific">Amycolatopsis rhizosphaerae</name>
    <dbReference type="NCBI Taxonomy" id="2053003"/>
    <lineage>
        <taxon>Bacteria</taxon>
        <taxon>Bacillati</taxon>
        <taxon>Actinomycetota</taxon>
        <taxon>Actinomycetes</taxon>
        <taxon>Pseudonocardiales</taxon>
        <taxon>Pseudonocardiaceae</taxon>
        <taxon>Amycolatopsis</taxon>
    </lineage>
</organism>
<gene>
    <name evidence="1" type="ORF">FNH05_24380</name>
</gene>
<accession>A0A558BQ89</accession>
<evidence type="ECO:0000313" key="2">
    <source>
        <dbReference type="Proteomes" id="UP000320011"/>
    </source>
</evidence>
<evidence type="ECO:0000313" key="1">
    <source>
        <dbReference type="EMBL" id="TVT38645.1"/>
    </source>
</evidence>
<dbReference type="SUPFAM" id="SSF111069">
    <property type="entry name" value="Hypothetical protein yfbM"/>
    <property type="match status" value="1"/>
</dbReference>
<dbReference type="InterPro" id="IPR035944">
    <property type="entry name" value="YfbM-like_sf"/>
</dbReference>
<dbReference type="EMBL" id="VJWX01000286">
    <property type="protein sequence ID" value="TVT38645.1"/>
    <property type="molecule type" value="Genomic_DNA"/>
</dbReference>
<reference evidence="1 2" key="2">
    <citation type="submission" date="2019-08" db="EMBL/GenBank/DDBJ databases">
        <title>Amycolatopsis acidicola sp. nov., isolated from peat swamp forest soil.</title>
        <authorList>
            <person name="Srisuk N."/>
        </authorList>
    </citation>
    <scope>NUCLEOTIDE SEQUENCE [LARGE SCALE GENOMIC DNA]</scope>
    <source>
        <strain evidence="1 2">TBRC 6029</strain>
    </source>
</reference>
<protein>
    <submittedName>
        <fullName evidence="1">DUF1877 family protein</fullName>
    </submittedName>
</protein>
<dbReference type="Gene3D" id="3.40.1760.10">
    <property type="entry name" value="YfbM-like super family"/>
    <property type="match status" value="1"/>
</dbReference>
<keyword evidence="2" id="KW-1185">Reference proteome</keyword>
<reference evidence="1 2" key="1">
    <citation type="submission" date="2019-07" db="EMBL/GenBank/DDBJ databases">
        <authorList>
            <person name="Duangmal K."/>
            <person name="Teo W.F.A."/>
        </authorList>
    </citation>
    <scope>NUCLEOTIDE SEQUENCE [LARGE SCALE GENOMIC DNA]</scope>
    <source>
        <strain evidence="1 2">TBRC 6029</strain>
    </source>
</reference>
<dbReference type="Pfam" id="PF08974">
    <property type="entry name" value="DUF1877"/>
    <property type="match status" value="1"/>
</dbReference>
<dbReference type="InterPro" id="IPR015068">
    <property type="entry name" value="DUF1877"/>
</dbReference>
<dbReference type="AlphaFoldDB" id="A0A558BQ89"/>
<dbReference type="Proteomes" id="UP000320011">
    <property type="component" value="Unassembled WGS sequence"/>
</dbReference>
<sequence length="200" mass="22083">MGCPLSAGYCLNRPDTGGWREPARTVCPACRVASLGAMGMVVELMRLSPDELTSARAVAALPPGVDEEEMLSDGTRRRLSIDKAWDGISFLLTGDGLLDVDDFHPLRNIYLPMERLVLDHEWSVLEPAGVVAVSAALASVSDDELRARFDPVRMSELDLYPNIWDDPSELDEYLLPYIRELREFYACAARRGDAVISILG</sequence>
<dbReference type="OrthoDB" id="5354816at2"/>
<name>A0A558BQ89_9PSEU</name>